<organism evidence="2 3">
    <name type="scientific">Lunasporangiospora selenospora</name>
    <dbReference type="NCBI Taxonomy" id="979761"/>
    <lineage>
        <taxon>Eukaryota</taxon>
        <taxon>Fungi</taxon>
        <taxon>Fungi incertae sedis</taxon>
        <taxon>Mucoromycota</taxon>
        <taxon>Mortierellomycotina</taxon>
        <taxon>Mortierellomycetes</taxon>
        <taxon>Mortierellales</taxon>
        <taxon>Mortierellaceae</taxon>
        <taxon>Lunasporangiospora</taxon>
    </lineage>
</organism>
<feature type="compositionally biased region" description="Basic and acidic residues" evidence="1">
    <location>
        <begin position="401"/>
        <end position="410"/>
    </location>
</feature>
<protein>
    <submittedName>
        <fullName evidence="2">Uncharacterized protein</fullName>
    </submittedName>
</protein>
<feature type="region of interest" description="Disordered" evidence="1">
    <location>
        <begin position="362"/>
        <end position="413"/>
    </location>
</feature>
<feature type="compositionally biased region" description="Polar residues" evidence="1">
    <location>
        <begin position="1"/>
        <end position="14"/>
    </location>
</feature>
<feature type="compositionally biased region" description="Polar residues" evidence="1">
    <location>
        <begin position="383"/>
        <end position="398"/>
    </location>
</feature>
<reference evidence="2" key="1">
    <citation type="journal article" date="2020" name="Fungal Divers.">
        <title>Resolving the Mortierellaceae phylogeny through synthesis of multi-gene phylogenetics and phylogenomics.</title>
        <authorList>
            <person name="Vandepol N."/>
            <person name="Liber J."/>
            <person name="Desiro A."/>
            <person name="Na H."/>
            <person name="Kennedy M."/>
            <person name="Barry K."/>
            <person name="Grigoriev I.V."/>
            <person name="Miller A.N."/>
            <person name="O'Donnell K."/>
            <person name="Stajich J.E."/>
            <person name="Bonito G."/>
        </authorList>
    </citation>
    <scope>NUCLEOTIDE SEQUENCE</scope>
    <source>
        <strain evidence="2">KOD1015</strain>
    </source>
</reference>
<gene>
    <name evidence="2" type="ORF">BGW38_004647</name>
</gene>
<evidence type="ECO:0000256" key="1">
    <source>
        <dbReference type="SAM" id="MobiDB-lite"/>
    </source>
</evidence>
<proteinExistence type="predicted"/>
<keyword evidence="3" id="KW-1185">Reference proteome</keyword>
<feature type="compositionally biased region" description="Acidic residues" evidence="1">
    <location>
        <begin position="472"/>
        <end position="481"/>
    </location>
</feature>
<sequence>MPRTSSSDQESLRSPSLRPGLYSTPQPATALPRIFADLPSHSHTVSTSNTTIVPEGIDADTAALSPQPEGQQFRSGFSRPLDALHTRSELALPGTTQRRPEPSQVAPQSEAPVAQPKPATDPQQPAHKRTINDILLWRQRVATEIEEEEDEEGDDDKEKDRVDTNSLVVAQSSISRSTDALPLTRPLARPMARPATNVSTHSRPRPLSYPQLQAQIATPNTTTPSTLADLAAGAMASRATAAALSTAKEKDDEAGINLRKGSIRRPNFDDDSPFLIRTKKLVDPDQVQDQDPVTYESIDQEQTRPNLLDQIEPGLRNEPGLNELTPCRPRMTGAMNDLYWQQALNGPTSNRFNELLRLHEDRERKEQAAQRGEGSADQIQDGVYSSTDNLNEDGQGSVQDGARERGEASTKKRSLVSILDSSEANHPAGSLLNRWKFAMMFRHPKMKPPTPENEIDPVETSNAENNSSSNVDGDDDDDDDIMMTMDGYFTPKRRKSEYSRQLMETPPPPSIRSTGEREREEENTLEEEEEEEEEEVVDPQFTRDSGLVEELDEEGEEELPMLGRIPLTPTGQYNMSEYWTPPRMSASRNSPPGAPLVFSPL</sequence>
<feature type="compositionally biased region" description="Acidic residues" evidence="1">
    <location>
        <begin position="547"/>
        <end position="559"/>
    </location>
</feature>
<accession>A0A9P6KBZ9</accession>
<feature type="compositionally biased region" description="Low complexity" evidence="1">
    <location>
        <begin position="41"/>
        <end position="51"/>
    </location>
</feature>
<comment type="caution">
    <text evidence="2">The sequence shown here is derived from an EMBL/GenBank/DDBJ whole genome shotgun (WGS) entry which is preliminary data.</text>
</comment>
<name>A0A9P6KBZ9_9FUNG</name>
<dbReference type="AlphaFoldDB" id="A0A9P6KBZ9"/>
<feature type="region of interest" description="Disordered" evidence="1">
    <location>
        <begin position="145"/>
        <end position="165"/>
    </location>
</feature>
<evidence type="ECO:0000313" key="2">
    <source>
        <dbReference type="EMBL" id="KAF9579190.1"/>
    </source>
</evidence>
<feature type="region of interest" description="Disordered" evidence="1">
    <location>
        <begin position="90"/>
        <end position="129"/>
    </location>
</feature>
<dbReference type="EMBL" id="JAABOA010002962">
    <property type="protein sequence ID" value="KAF9579190.1"/>
    <property type="molecule type" value="Genomic_DNA"/>
</dbReference>
<feature type="region of interest" description="Disordered" evidence="1">
    <location>
        <begin position="295"/>
        <end position="329"/>
    </location>
</feature>
<feature type="region of interest" description="Disordered" evidence="1">
    <location>
        <begin position="1"/>
        <end position="76"/>
    </location>
</feature>
<feature type="compositionally biased region" description="Acidic residues" evidence="1">
    <location>
        <begin position="145"/>
        <end position="155"/>
    </location>
</feature>
<evidence type="ECO:0000313" key="3">
    <source>
        <dbReference type="Proteomes" id="UP000780801"/>
    </source>
</evidence>
<feature type="compositionally biased region" description="Low complexity" evidence="1">
    <location>
        <begin position="461"/>
        <end position="470"/>
    </location>
</feature>
<dbReference type="Proteomes" id="UP000780801">
    <property type="component" value="Unassembled WGS sequence"/>
</dbReference>
<feature type="region of interest" description="Disordered" evidence="1">
    <location>
        <begin position="444"/>
        <end position="601"/>
    </location>
</feature>
<feature type="compositionally biased region" description="Acidic residues" evidence="1">
    <location>
        <begin position="523"/>
        <end position="537"/>
    </location>
</feature>